<dbReference type="GO" id="GO:0004553">
    <property type="term" value="F:hydrolase activity, hydrolyzing O-glycosyl compounds"/>
    <property type="evidence" value="ECO:0007669"/>
    <property type="project" value="InterPro"/>
</dbReference>
<feature type="chain" id="PRO_5035850109" evidence="1">
    <location>
        <begin position="22"/>
        <end position="359"/>
    </location>
</feature>
<evidence type="ECO:0000313" key="4">
    <source>
        <dbReference type="Proteomes" id="UP000679691"/>
    </source>
</evidence>
<dbReference type="Gene3D" id="2.60.40.1190">
    <property type="match status" value="1"/>
</dbReference>
<feature type="signal peptide" evidence="1">
    <location>
        <begin position="1"/>
        <end position="21"/>
    </location>
</feature>
<dbReference type="GO" id="GO:0030246">
    <property type="term" value="F:carbohydrate binding"/>
    <property type="evidence" value="ECO:0007669"/>
    <property type="project" value="InterPro"/>
</dbReference>
<dbReference type="Pfam" id="PF06452">
    <property type="entry name" value="CBM9_1"/>
    <property type="match status" value="1"/>
</dbReference>
<gene>
    <name evidence="3" type="ORF">J5U18_03310</name>
</gene>
<dbReference type="RefSeq" id="WP_353546084.1">
    <property type="nucleotide sequence ID" value="NZ_JAGKSB010000003.1"/>
</dbReference>
<accession>A0A8T4HCY1</accession>
<feature type="domain" description="Carbohydrate-binding" evidence="2">
    <location>
        <begin position="49"/>
        <end position="200"/>
    </location>
</feature>
<comment type="caution">
    <text evidence="3">The sequence shown here is derived from an EMBL/GenBank/DDBJ whole genome shotgun (WGS) entry which is preliminary data.</text>
</comment>
<dbReference type="AlphaFoldDB" id="A0A8T4HCY1"/>
<dbReference type="SUPFAM" id="SSF49344">
    <property type="entry name" value="CBD9-like"/>
    <property type="match status" value="1"/>
</dbReference>
<keyword evidence="1" id="KW-0732">Signal</keyword>
<evidence type="ECO:0000256" key="1">
    <source>
        <dbReference type="SAM" id="SignalP"/>
    </source>
</evidence>
<reference evidence="3" key="1">
    <citation type="submission" date="2021-03" db="EMBL/GenBank/DDBJ databases">
        <authorList>
            <person name="Lu T."/>
            <person name="Wang Q."/>
            <person name="Han X."/>
        </authorList>
    </citation>
    <scope>NUCLEOTIDE SEQUENCE</scope>
    <source>
        <strain evidence="3">WQ 2009</strain>
    </source>
</reference>
<protein>
    <submittedName>
        <fullName evidence="3">Carbohydrate-binding family 9-like protein</fullName>
    </submittedName>
</protein>
<evidence type="ECO:0000259" key="2">
    <source>
        <dbReference type="Pfam" id="PF06452"/>
    </source>
</evidence>
<dbReference type="PANTHER" id="PTHR35532:SF5">
    <property type="entry name" value="CARBOHYDRATE-BINDING DOMAIN-CONTAINING PROTEIN"/>
    <property type="match status" value="1"/>
</dbReference>
<dbReference type="PANTHER" id="PTHR35532">
    <property type="entry name" value="SIMILAR TO POLYHYDROXYALKANOATE DEPOLYMERASE"/>
    <property type="match status" value="1"/>
</dbReference>
<keyword evidence="4" id="KW-1185">Reference proteome</keyword>
<sequence>MKISAITLLLSSFIVCLPAKAQNTVQDILQMQSPPLHYQVRSTHAALTIDGDDQEQDWQQAPWTADFIDIQGANHSKPTYKTAVKMLWDKEHLYIFAKLEEPHIWGTLLQHDTIIYHNNDFEVFIKPNENQDAYFEIEMNPLNTVMDLLMLKPYRYGGKAKLQWDVKGMKTAIKHVGTLNNPTDTDQYWTVEIAIPFQALNFFGDPKSPKIGDVWRLNFSRVQWQHQIHEGRYQRVKGKEEDNWVWSPIGIVNMHLPERWGYLNFIDQQPTADFHTPTSAALEKDLWNLHYAQGIYFQKNKKYAQSLQQLSAGNPTLNKLQAKYKIAFYTLKNYYRILLTDKNNPNNKKSIDPKGQLET</sequence>
<organism evidence="3 4">
    <name type="scientific">Rhinopithecimicrobium faecis</name>
    <dbReference type="NCBI Taxonomy" id="2820698"/>
    <lineage>
        <taxon>Bacteria</taxon>
        <taxon>Pseudomonadati</taxon>
        <taxon>Bacteroidota</taxon>
        <taxon>Sphingobacteriia</taxon>
        <taxon>Sphingobacteriales</taxon>
        <taxon>Sphingobacteriaceae</taxon>
        <taxon>Rhinopithecimicrobium</taxon>
    </lineage>
</organism>
<dbReference type="EMBL" id="JAGKSB010000003">
    <property type="protein sequence ID" value="MBP3942601.1"/>
    <property type="molecule type" value="Genomic_DNA"/>
</dbReference>
<name>A0A8T4HCY1_9SPHI</name>
<dbReference type="InterPro" id="IPR010502">
    <property type="entry name" value="Carb-bd_dom_fam9"/>
</dbReference>
<dbReference type="Proteomes" id="UP000679691">
    <property type="component" value="Unassembled WGS sequence"/>
</dbReference>
<proteinExistence type="predicted"/>
<evidence type="ECO:0000313" key="3">
    <source>
        <dbReference type="EMBL" id="MBP3942601.1"/>
    </source>
</evidence>
<dbReference type="GO" id="GO:0016052">
    <property type="term" value="P:carbohydrate catabolic process"/>
    <property type="evidence" value="ECO:0007669"/>
    <property type="project" value="InterPro"/>
</dbReference>
<dbReference type="CDD" id="cd09620">
    <property type="entry name" value="CBM9_like_3"/>
    <property type="match status" value="1"/>
</dbReference>